<dbReference type="Pfam" id="PF02535">
    <property type="entry name" value="Zip"/>
    <property type="match status" value="1"/>
</dbReference>
<evidence type="ECO:0000313" key="10">
    <source>
        <dbReference type="Proteomes" id="UP000501727"/>
    </source>
</evidence>
<dbReference type="InterPro" id="IPR003689">
    <property type="entry name" value="ZIP"/>
</dbReference>
<dbReference type="PANTHER" id="PTHR11040:SF211">
    <property type="entry name" value="ZINC TRANSPORTER ZIP11"/>
    <property type="match status" value="1"/>
</dbReference>
<reference evidence="10" key="1">
    <citation type="journal article" date="2020" name="Microbiol. Resour. Announc.">
        <title>Complete Genome Sequence of Adlercreutzia sp. Strain 8CFCBH1, a Potent Producer of Equol, Isolated from Healthy Japanese Feces.</title>
        <authorList>
            <person name="Ogata Y."/>
            <person name="Sakamoto M."/>
            <person name="Ohkuma M."/>
            <person name="Hattori M."/>
            <person name="Suda W."/>
        </authorList>
    </citation>
    <scope>NUCLEOTIDE SEQUENCE [LARGE SCALE GENOMIC DNA]</scope>
    <source>
        <strain evidence="10">8CFCBH1</strain>
    </source>
</reference>
<evidence type="ECO:0000256" key="7">
    <source>
        <dbReference type="ARBA" id="ARBA00023136"/>
    </source>
</evidence>
<dbReference type="GO" id="GO:0005385">
    <property type="term" value="F:zinc ion transmembrane transporter activity"/>
    <property type="evidence" value="ECO:0007669"/>
    <property type="project" value="TreeGrafter"/>
</dbReference>
<accession>A0A6F8SJS2</accession>
<feature type="transmembrane region" description="Helical" evidence="8">
    <location>
        <begin position="6"/>
        <end position="29"/>
    </location>
</feature>
<dbReference type="Proteomes" id="UP000501727">
    <property type="component" value="Chromosome"/>
</dbReference>
<evidence type="ECO:0000256" key="3">
    <source>
        <dbReference type="ARBA" id="ARBA00022475"/>
    </source>
</evidence>
<evidence type="ECO:0000256" key="5">
    <source>
        <dbReference type="ARBA" id="ARBA00022833"/>
    </source>
</evidence>
<dbReference type="AlphaFoldDB" id="A0A6F8SJS2"/>
<evidence type="ECO:0000256" key="2">
    <source>
        <dbReference type="ARBA" id="ARBA00006939"/>
    </source>
</evidence>
<evidence type="ECO:0000256" key="8">
    <source>
        <dbReference type="SAM" id="Phobius"/>
    </source>
</evidence>
<keyword evidence="7 8" id="KW-0472">Membrane</keyword>
<organism evidence="9 10">
    <name type="scientific">Adlercreutzia hattorii</name>
    <dbReference type="NCBI Taxonomy" id="2707299"/>
    <lineage>
        <taxon>Bacteria</taxon>
        <taxon>Bacillati</taxon>
        <taxon>Actinomycetota</taxon>
        <taxon>Coriobacteriia</taxon>
        <taxon>Eggerthellales</taxon>
        <taxon>Eggerthellaceae</taxon>
        <taxon>Adlercreutzia</taxon>
    </lineage>
</organism>
<keyword evidence="4 8" id="KW-0812">Transmembrane</keyword>
<dbReference type="RefSeq" id="WP_157012876.1">
    <property type="nucleotide sequence ID" value="NZ_AP022829.1"/>
</dbReference>
<feature type="transmembrane region" description="Helical" evidence="8">
    <location>
        <begin position="41"/>
        <end position="59"/>
    </location>
</feature>
<sequence length="264" mass="26964">MENPVVAGVLVALIVPFLGNTLGAALVFLMRHGMSERFTKALLGFAAGVMIAASVWSLITPALEAAEGGPVPAWAPAAVGFLGGMLLLLAIDHFTPHLHVGSDEPEGPVTTLKKPTMMLFALAIHNLPEGMAVGVVLAGFLAGDPTITLASVVALSLGIAIQNVPEGAVVSLPLTANGMSRPKAFLAGTLCGAVEPVGAVLMVAITGLVTPLLPYVLAFAAGAMMYVVTEELIPQTQQGRHTNIGTIGVAFGFVLMMVLDVALG</sequence>
<feature type="transmembrane region" description="Helical" evidence="8">
    <location>
        <begin position="241"/>
        <end position="263"/>
    </location>
</feature>
<reference evidence="10" key="2">
    <citation type="submission" date="2020-03" db="EMBL/GenBank/DDBJ databases">
        <title>Complete Genome Sequence of Adlercreutzia sp. strain 8CFCBH1 Producing Equol, Isolated from Healthy Japanese Feces.</title>
        <authorList>
            <person name="Ogata Y."/>
            <person name="Sakamoto M."/>
            <person name="Ohkuma M."/>
            <person name="Hattori M."/>
            <person name="Suda W."/>
        </authorList>
    </citation>
    <scope>NUCLEOTIDE SEQUENCE [LARGE SCALE GENOMIC DNA]</scope>
    <source>
        <strain evidence="10">8CFCBH1</strain>
    </source>
</reference>
<evidence type="ECO:0000313" key="9">
    <source>
        <dbReference type="EMBL" id="BCA88024.1"/>
    </source>
</evidence>
<name>A0A6F8SJS2_9ACTN</name>
<dbReference type="GO" id="GO:0005886">
    <property type="term" value="C:plasma membrane"/>
    <property type="evidence" value="ECO:0007669"/>
    <property type="project" value="UniProtKB-SubCell"/>
</dbReference>
<keyword evidence="6 8" id="KW-1133">Transmembrane helix</keyword>
<evidence type="ECO:0000256" key="6">
    <source>
        <dbReference type="ARBA" id="ARBA00022989"/>
    </source>
</evidence>
<keyword evidence="10" id="KW-1185">Reference proteome</keyword>
<comment type="subcellular location">
    <subcellularLocation>
        <location evidence="1">Cell membrane</location>
        <topology evidence="1">Multi-pass membrane protein</topology>
    </subcellularLocation>
</comment>
<dbReference type="KEGG" id="ahat:ADCFC_06430"/>
<evidence type="ECO:0000256" key="1">
    <source>
        <dbReference type="ARBA" id="ARBA00004651"/>
    </source>
</evidence>
<feature type="transmembrane region" description="Helical" evidence="8">
    <location>
        <begin position="71"/>
        <end position="91"/>
    </location>
</feature>
<keyword evidence="3" id="KW-1003">Cell membrane</keyword>
<proteinExistence type="inferred from homology"/>
<feature type="transmembrane region" description="Helical" evidence="8">
    <location>
        <begin position="119"/>
        <end position="141"/>
    </location>
</feature>
<dbReference type="EMBL" id="AP022829">
    <property type="protein sequence ID" value="BCA88024.1"/>
    <property type="molecule type" value="Genomic_DNA"/>
</dbReference>
<evidence type="ECO:0000256" key="4">
    <source>
        <dbReference type="ARBA" id="ARBA00022692"/>
    </source>
</evidence>
<dbReference type="PANTHER" id="PTHR11040">
    <property type="entry name" value="ZINC/IRON TRANSPORTER"/>
    <property type="match status" value="1"/>
</dbReference>
<protein>
    <submittedName>
        <fullName evidence="9">Zinc transporter</fullName>
    </submittedName>
</protein>
<keyword evidence="5" id="KW-0862">Zinc</keyword>
<comment type="similarity">
    <text evidence="2">Belongs to the ZIP transporter (TC 2.A.5) family.</text>
</comment>
<gene>
    <name evidence="9" type="ORF">ADCFC_05230</name>
</gene>